<dbReference type="InterPro" id="IPR037185">
    <property type="entry name" value="EmrE-like"/>
</dbReference>
<evidence type="ECO:0000313" key="3">
    <source>
        <dbReference type="EMBL" id="SEF03661.1"/>
    </source>
</evidence>
<feature type="transmembrane region" description="Helical" evidence="1">
    <location>
        <begin position="246"/>
        <end position="264"/>
    </location>
</feature>
<dbReference type="EMBL" id="VZPQ01000001">
    <property type="protein sequence ID" value="KAB0570284.1"/>
    <property type="molecule type" value="Genomic_DNA"/>
</dbReference>
<feature type="transmembrane region" description="Helical" evidence="1">
    <location>
        <begin position="183"/>
        <end position="205"/>
    </location>
</feature>
<sequence>MKTREELKQSPALAMLLAGFANFFLGLSSLYWREFRDISPTTIVAYRIILSAATLILFFTLLKHMRPQKIFNLSSITLHCIASFFVAINWGAFIGSSINGYFLESAIGYLLAPFISIIGGAIIYHEPLNLRKLTLTIIALALTAVLIIFNDNLNHLTYLTISTSWGFYTYIKKKSSLNAINGLFIETLFLTTGLITAIYLFSFPVPWPSKLPSQSGALIWLAGAVSVAPLLMFSHATGKLPLSLTGFLQFILPLTLTVIGVFFYQEVASTTALASTIAIISILITLLAYDTLKTRSP</sequence>
<name>A0A1H5NS30_9PSED</name>
<feature type="transmembrane region" description="Helical" evidence="1">
    <location>
        <begin position="12"/>
        <end position="32"/>
    </location>
</feature>
<dbReference type="AlphaFoldDB" id="A0A1H5NS30"/>
<dbReference type="EMBL" id="FNUA01000002">
    <property type="protein sequence ID" value="SEF03661.1"/>
    <property type="molecule type" value="Genomic_DNA"/>
</dbReference>
<gene>
    <name evidence="2" type="ORF">F7R03_03945</name>
    <name evidence="3" type="ORF">SAMN04490198_4558</name>
</gene>
<evidence type="ECO:0000313" key="5">
    <source>
        <dbReference type="Proteomes" id="UP000423257"/>
    </source>
</evidence>
<dbReference type="Proteomes" id="UP000423257">
    <property type="component" value="Unassembled WGS sequence"/>
</dbReference>
<keyword evidence="1" id="KW-0812">Transmembrane</keyword>
<feature type="transmembrane region" description="Helical" evidence="1">
    <location>
        <begin position="106"/>
        <end position="124"/>
    </location>
</feature>
<keyword evidence="1" id="KW-1133">Transmembrane helix</keyword>
<feature type="transmembrane region" description="Helical" evidence="1">
    <location>
        <begin position="133"/>
        <end position="149"/>
    </location>
</feature>
<feature type="transmembrane region" description="Helical" evidence="1">
    <location>
        <begin position="74"/>
        <end position="94"/>
    </location>
</feature>
<accession>A0A1H5NS30</accession>
<proteinExistence type="predicted"/>
<dbReference type="RefSeq" id="WP_143038208.1">
    <property type="nucleotide sequence ID" value="NZ_FNUA01000002.1"/>
</dbReference>
<keyword evidence="1" id="KW-0472">Membrane</keyword>
<dbReference type="Proteomes" id="UP000199129">
    <property type="component" value="Unassembled WGS sequence"/>
</dbReference>
<protein>
    <submittedName>
        <fullName evidence="3">Chloramphenicol-sensitive protein RarD</fullName>
    </submittedName>
</protein>
<evidence type="ECO:0000256" key="1">
    <source>
        <dbReference type="SAM" id="Phobius"/>
    </source>
</evidence>
<evidence type="ECO:0000313" key="2">
    <source>
        <dbReference type="EMBL" id="KAB0570284.1"/>
    </source>
</evidence>
<reference evidence="3 4" key="1">
    <citation type="submission" date="2016-10" db="EMBL/GenBank/DDBJ databases">
        <authorList>
            <person name="de Groot N.N."/>
        </authorList>
    </citation>
    <scope>NUCLEOTIDE SEQUENCE [LARGE SCALE GENOMIC DNA]</scope>
    <source>
        <strain evidence="3 4">BS3265</strain>
    </source>
</reference>
<evidence type="ECO:0000313" key="4">
    <source>
        <dbReference type="Proteomes" id="UP000199129"/>
    </source>
</evidence>
<feature type="transmembrane region" description="Helical" evidence="1">
    <location>
        <begin position="270"/>
        <end position="289"/>
    </location>
</feature>
<feature type="transmembrane region" description="Helical" evidence="1">
    <location>
        <begin position="44"/>
        <end position="62"/>
    </location>
</feature>
<feature type="transmembrane region" description="Helical" evidence="1">
    <location>
        <begin position="217"/>
        <end position="234"/>
    </location>
</feature>
<dbReference type="SUPFAM" id="SSF103481">
    <property type="entry name" value="Multidrug resistance efflux transporter EmrE"/>
    <property type="match status" value="1"/>
</dbReference>
<organism evidence="3 4">
    <name type="scientific">Pseudomonas palleroniana</name>
    <dbReference type="NCBI Taxonomy" id="191390"/>
    <lineage>
        <taxon>Bacteria</taxon>
        <taxon>Pseudomonadati</taxon>
        <taxon>Pseudomonadota</taxon>
        <taxon>Gammaproteobacteria</taxon>
        <taxon>Pseudomonadales</taxon>
        <taxon>Pseudomonadaceae</taxon>
        <taxon>Pseudomonas</taxon>
    </lineage>
</organism>
<reference evidence="2 5" key="2">
    <citation type="submission" date="2019-09" db="EMBL/GenBank/DDBJ databases">
        <title>Draft genome sequences of 48 bacterial type strains from the CCUG.</title>
        <authorList>
            <person name="Tunovic T."/>
            <person name="Pineiro-Iglesias B."/>
            <person name="Unosson C."/>
            <person name="Inganas E."/>
            <person name="Ohlen M."/>
            <person name="Cardew S."/>
            <person name="Jensie-Markopoulos S."/>
            <person name="Salva-Serra F."/>
            <person name="Jaen-Luchoro D."/>
            <person name="Karlsson R."/>
            <person name="Svensson-Stadler L."/>
            <person name="Chun J."/>
            <person name="Moore E."/>
        </authorList>
    </citation>
    <scope>NUCLEOTIDE SEQUENCE [LARGE SCALE GENOMIC DNA]</scope>
    <source>
        <strain evidence="2 5">CCUG 51524</strain>
    </source>
</reference>